<comment type="caution">
    <text evidence="2">The sequence shown here is derived from an EMBL/GenBank/DDBJ whole genome shotgun (WGS) entry which is preliminary data.</text>
</comment>
<evidence type="ECO:0000313" key="3">
    <source>
        <dbReference type="Proteomes" id="UP001430953"/>
    </source>
</evidence>
<organism evidence="2 3">
    <name type="scientific">Cardiocondyla obscurior</name>
    <dbReference type="NCBI Taxonomy" id="286306"/>
    <lineage>
        <taxon>Eukaryota</taxon>
        <taxon>Metazoa</taxon>
        <taxon>Ecdysozoa</taxon>
        <taxon>Arthropoda</taxon>
        <taxon>Hexapoda</taxon>
        <taxon>Insecta</taxon>
        <taxon>Pterygota</taxon>
        <taxon>Neoptera</taxon>
        <taxon>Endopterygota</taxon>
        <taxon>Hymenoptera</taxon>
        <taxon>Apocrita</taxon>
        <taxon>Aculeata</taxon>
        <taxon>Formicoidea</taxon>
        <taxon>Formicidae</taxon>
        <taxon>Myrmicinae</taxon>
        <taxon>Cardiocondyla</taxon>
    </lineage>
</organism>
<feature type="region of interest" description="Disordered" evidence="1">
    <location>
        <begin position="1"/>
        <end position="65"/>
    </location>
</feature>
<feature type="compositionally biased region" description="Basic residues" evidence="1">
    <location>
        <begin position="1"/>
        <end position="14"/>
    </location>
</feature>
<dbReference type="EMBL" id="JADYXP020000001">
    <property type="protein sequence ID" value="KAL0134868.1"/>
    <property type="molecule type" value="Genomic_DNA"/>
</dbReference>
<keyword evidence="3" id="KW-1185">Reference proteome</keyword>
<evidence type="ECO:0000256" key="1">
    <source>
        <dbReference type="SAM" id="MobiDB-lite"/>
    </source>
</evidence>
<proteinExistence type="predicted"/>
<reference evidence="2 3" key="1">
    <citation type="submission" date="2023-03" db="EMBL/GenBank/DDBJ databases">
        <title>High recombination rates correlate with genetic variation in Cardiocondyla obscurior ants.</title>
        <authorList>
            <person name="Errbii M."/>
        </authorList>
    </citation>
    <scope>NUCLEOTIDE SEQUENCE [LARGE SCALE GENOMIC DNA]</scope>
    <source>
        <strain evidence="2">Alpha-2009</strain>
        <tissue evidence="2">Whole body</tissue>
    </source>
</reference>
<sequence>MGQLSRQRKNHTVARSHDTTRDETRRDETRRDDTTRRDTARRGATRRDATQRNAVCTHARTTDGGRITGCEFSQYRARRCRLAACSNEG</sequence>
<feature type="compositionally biased region" description="Basic and acidic residues" evidence="1">
    <location>
        <begin position="15"/>
        <end position="50"/>
    </location>
</feature>
<evidence type="ECO:0000313" key="2">
    <source>
        <dbReference type="EMBL" id="KAL0134868.1"/>
    </source>
</evidence>
<dbReference type="AlphaFoldDB" id="A0AAW2H5Z0"/>
<accession>A0AAW2H5Z0</accession>
<gene>
    <name evidence="2" type="ORF">PUN28_001566</name>
</gene>
<dbReference type="Proteomes" id="UP001430953">
    <property type="component" value="Unassembled WGS sequence"/>
</dbReference>
<protein>
    <submittedName>
        <fullName evidence="2">Uncharacterized protein</fullName>
    </submittedName>
</protein>
<name>A0AAW2H5Z0_9HYME</name>